<dbReference type="InterPro" id="IPR052196">
    <property type="entry name" value="Bact_Kbp"/>
</dbReference>
<keyword evidence="2" id="KW-0472">Membrane</keyword>
<feature type="domain" description="LysM" evidence="3">
    <location>
        <begin position="152"/>
        <end position="206"/>
    </location>
</feature>
<proteinExistence type="predicted"/>
<dbReference type="EMBL" id="CADCUM010000083">
    <property type="protein sequence ID" value="CAA9386287.1"/>
    <property type="molecule type" value="Genomic_DNA"/>
</dbReference>
<dbReference type="PROSITE" id="PS51782">
    <property type="entry name" value="LYSM"/>
    <property type="match status" value="1"/>
</dbReference>
<dbReference type="CDD" id="cd00118">
    <property type="entry name" value="LysM"/>
    <property type="match status" value="1"/>
</dbReference>
<feature type="compositionally biased region" description="Acidic residues" evidence="1">
    <location>
        <begin position="239"/>
        <end position="248"/>
    </location>
</feature>
<evidence type="ECO:0000256" key="1">
    <source>
        <dbReference type="SAM" id="MobiDB-lite"/>
    </source>
</evidence>
<dbReference type="Pfam" id="PF01476">
    <property type="entry name" value="LysM"/>
    <property type="match status" value="1"/>
</dbReference>
<organism evidence="4">
    <name type="scientific">uncultured Nocardioides sp</name>
    <dbReference type="NCBI Taxonomy" id="198441"/>
    <lineage>
        <taxon>Bacteria</taxon>
        <taxon>Bacillati</taxon>
        <taxon>Actinomycetota</taxon>
        <taxon>Actinomycetes</taxon>
        <taxon>Propionibacteriales</taxon>
        <taxon>Nocardioidaceae</taxon>
        <taxon>Nocardioides</taxon>
        <taxon>environmental samples</taxon>
    </lineage>
</organism>
<reference evidence="4" key="1">
    <citation type="submission" date="2020-02" db="EMBL/GenBank/DDBJ databases">
        <authorList>
            <person name="Meier V. D."/>
        </authorList>
    </citation>
    <scope>NUCLEOTIDE SEQUENCE</scope>
    <source>
        <strain evidence="4">AVDCRST_MAG32</strain>
    </source>
</reference>
<accession>A0A6J4NJP5</accession>
<dbReference type="SUPFAM" id="SSF54106">
    <property type="entry name" value="LysM domain"/>
    <property type="match status" value="1"/>
</dbReference>
<dbReference type="PANTHER" id="PTHR34700">
    <property type="entry name" value="POTASSIUM BINDING PROTEIN KBP"/>
    <property type="match status" value="1"/>
</dbReference>
<dbReference type="SMART" id="SM00257">
    <property type="entry name" value="LysM"/>
    <property type="match status" value="1"/>
</dbReference>
<dbReference type="AlphaFoldDB" id="A0A6J4NJP5"/>
<gene>
    <name evidence="4" type="ORF">AVDCRST_MAG32-1995</name>
</gene>
<dbReference type="InterPro" id="IPR018392">
    <property type="entry name" value="LysM"/>
</dbReference>
<feature type="compositionally biased region" description="Basic and acidic residues" evidence="1">
    <location>
        <begin position="215"/>
        <end position="230"/>
    </location>
</feature>
<keyword evidence="2" id="KW-0812">Transmembrane</keyword>
<feature type="region of interest" description="Disordered" evidence="1">
    <location>
        <begin position="119"/>
        <end position="154"/>
    </location>
</feature>
<name>A0A6J4NJP5_9ACTN</name>
<feature type="transmembrane region" description="Helical" evidence="2">
    <location>
        <begin position="49"/>
        <end position="68"/>
    </location>
</feature>
<sequence>MACVWSAVTVAAGVAAWLAAPLVEPAAWDTRASFADLLVRVSGLVLGGALTWLWVVTTLTVGQLLLGATPSDAGTTRRLVLLACGAALAAGVTQPASATEGADVLEGLRLPERAVAVPAAPPPAAPRSVGPAPAVPPPVESSSPAGGSGRPRLHVVRPGESLWSIAAATAPAEEDVDARWRAIWVANRAVVGTDPDLILPGQRLRIPAQEPAHSTTHDSATHDSTTHDFTQDSTQDPGENTDETGDRP</sequence>
<dbReference type="PANTHER" id="PTHR34700:SF4">
    <property type="entry name" value="PHAGE-LIKE ELEMENT PBSX PROTEIN XKDP"/>
    <property type="match status" value="1"/>
</dbReference>
<protein>
    <recommendedName>
        <fullName evidence="3">LysM domain-containing protein</fullName>
    </recommendedName>
</protein>
<dbReference type="InterPro" id="IPR036779">
    <property type="entry name" value="LysM_dom_sf"/>
</dbReference>
<keyword evidence="2" id="KW-1133">Transmembrane helix</keyword>
<dbReference type="Gene3D" id="3.10.350.10">
    <property type="entry name" value="LysM domain"/>
    <property type="match status" value="1"/>
</dbReference>
<evidence type="ECO:0000256" key="2">
    <source>
        <dbReference type="SAM" id="Phobius"/>
    </source>
</evidence>
<evidence type="ECO:0000313" key="4">
    <source>
        <dbReference type="EMBL" id="CAA9386287.1"/>
    </source>
</evidence>
<evidence type="ECO:0000259" key="3">
    <source>
        <dbReference type="PROSITE" id="PS51782"/>
    </source>
</evidence>
<feature type="region of interest" description="Disordered" evidence="1">
    <location>
        <begin position="209"/>
        <end position="248"/>
    </location>
</feature>